<dbReference type="Pfam" id="PF13563">
    <property type="entry name" value="2_5_RNA_ligase2"/>
    <property type="match status" value="1"/>
</dbReference>
<dbReference type="Gene3D" id="3.90.1140.10">
    <property type="entry name" value="Cyclic phosphodiesterase"/>
    <property type="match status" value="1"/>
</dbReference>
<organism evidence="1 2">
    <name type="scientific">Peptostreptococcus russellii</name>
    <dbReference type="NCBI Taxonomy" id="215200"/>
    <lineage>
        <taxon>Bacteria</taxon>
        <taxon>Bacillati</taxon>
        <taxon>Bacillota</taxon>
        <taxon>Clostridia</taxon>
        <taxon>Peptostreptococcales</taxon>
        <taxon>Peptostreptococcaceae</taxon>
        <taxon>Peptostreptococcus</taxon>
    </lineage>
</organism>
<dbReference type="EMBL" id="JYGE01000002">
    <property type="protein sequence ID" value="PSJ32132.1"/>
    <property type="molecule type" value="Genomic_DNA"/>
</dbReference>
<name>A0A2P7Q2E4_9FIRM</name>
<evidence type="ECO:0000313" key="2">
    <source>
        <dbReference type="Proteomes" id="UP000241434"/>
    </source>
</evidence>
<keyword evidence="2" id="KW-1185">Reference proteome</keyword>
<sequence length="176" mass="20219">MDFQHESYIVLDLPSPVKEKIYDIRDYHKDTLRASLPVEITVAGSSGVGVIEPGQDKEVVFNTIKNIAMNTSPILASFEEVLRFPGTDLFVFTLKNEERFRLLHEEIIKSGIKFKPNKFPYRPYCTLRSRTPISDKEVEEIMGTKLSDEFILDTISIYMVDKIPLNRLYTVKLSGK</sequence>
<dbReference type="SUPFAM" id="SSF55144">
    <property type="entry name" value="LigT-like"/>
    <property type="match status" value="1"/>
</dbReference>
<accession>A0A2P7Q2E4</accession>
<protein>
    <recommendedName>
        <fullName evidence="3">2'-5' RNA ligase</fullName>
    </recommendedName>
</protein>
<gene>
    <name evidence="1" type="ORF">UF10_01695</name>
</gene>
<reference evidence="1" key="1">
    <citation type="thesis" date="2015" institute="Rutgers" country="The State University of New Jersey, 14 College Farm Rd., New Brunswick, NJ, USA">
        <title>Ammonia toxicity in bacteria and its implications for treatment of and resource recovery from highly nitrogenous organic wastes.</title>
        <authorList>
            <person name="Luther A.K."/>
        </authorList>
    </citation>
    <scope>NUCLEOTIDE SEQUENCE</scope>
    <source>
        <strain evidence="1">RT-10B</strain>
    </source>
</reference>
<dbReference type="AlphaFoldDB" id="A0A2P7Q2E4"/>
<comment type="caution">
    <text evidence="1">The sequence shown here is derived from an EMBL/GenBank/DDBJ whole genome shotgun (WGS) entry which is preliminary data.</text>
</comment>
<proteinExistence type="predicted"/>
<dbReference type="OrthoDB" id="9182445at2"/>
<dbReference type="InterPro" id="IPR009097">
    <property type="entry name" value="Cyclic_Pdiesterase"/>
</dbReference>
<evidence type="ECO:0008006" key="3">
    <source>
        <dbReference type="Google" id="ProtNLM"/>
    </source>
</evidence>
<dbReference type="Proteomes" id="UP000241434">
    <property type="component" value="Unassembled WGS sequence"/>
</dbReference>
<evidence type="ECO:0000313" key="1">
    <source>
        <dbReference type="EMBL" id="PSJ32132.1"/>
    </source>
</evidence>
<dbReference type="RefSeq" id="WP_106776112.1">
    <property type="nucleotide sequence ID" value="NZ_JYGE01000002.1"/>
</dbReference>